<dbReference type="InterPro" id="IPR015421">
    <property type="entry name" value="PyrdxlP-dep_Trfase_major"/>
</dbReference>
<dbReference type="PANTHER" id="PTHR30244:SF34">
    <property type="entry name" value="DTDP-4-AMINO-4,6-DIDEOXYGALACTOSE TRANSAMINASE"/>
    <property type="match status" value="1"/>
</dbReference>
<proteinExistence type="inferred from homology"/>
<dbReference type="InterPro" id="IPR000653">
    <property type="entry name" value="DegT/StrS_aminotransferase"/>
</dbReference>
<dbReference type="GeneID" id="89289980"/>
<dbReference type="Proteomes" id="UP001341135">
    <property type="component" value="Chromosome"/>
</dbReference>
<dbReference type="PIRSF" id="PIRSF000390">
    <property type="entry name" value="PLP_StrS"/>
    <property type="match status" value="1"/>
</dbReference>
<reference evidence="2 3" key="1">
    <citation type="submission" date="2023-09" db="EMBL/GenBank/DDBJ databases">
        <title>Pyrofollis japonicus gen. nov. sp. nov., a novel member of the family Pyrodictiaceae isolated from the Iheya North hydrothermal field.</title>
        <authorList>
            <person name="Miyazaki U."/>
            <person name="Sanari M."/>
            <person name="Tame A."/>
            <person name="Kitajima M."/>
            <person name="Okamoto A."/>
            <person name="Sawayama S."/>
            <person name="Miyazaki J."/>
            <person name="Takai K."/>
            <person name="Nakagawa S."/>
        </authorList>
    </citation>
    <scope>NUCLEOTIDE SEQUENCE [LARGE SCALE GENOMIC DNA]</scope>
    <source>
        <strain evidence="2 3">AV2</strain>
    </source>
</reference>
<keyword evidence="2" id="KW-0808">Transferase</keyword>
<dbReference type="Gene3D" id="3.40.640.10">
    <property type="entry name" value="Type I PLP-dependent aspartate aminotransferase-like (Major domain)"/>
    <property type="match status" value="1"/>
</dbReference>
<comment type="similarity">
    <text evidence="1">Belongs to the DegT/DnrJ/EryC1 family.</text>
</comment>
<keyword evidence="2" id="KW-0032">Aminotransferase</keyword>
<keyword evidence="3" id="KW-1185">Reference proteome</keyword>
<dbReference type="CDD" id="cd00616">
    <property type="entry name" value="AHBA_syn"/>
    <property type="match status" value="1"/>
</dbReference>
<dbReference type="Pfam" id="PF01041">
    <property type="entry name" value="DegT_DnrJ_EryC1"/>
    <property type="match status" value="1"/>
</dbReference>
<evidence type="ECO:0000256" key="1">
    <source>
        <dbReference type="RuleBase" id="RU004508"/>
    </source>
</evidence>
<dbReference type="RefSeq" id="WP_338249712.1">
    <property type="nucleotide sequence ID" value="NZ_AP028907.1"/>
</dbReference>
<dbReference type="GO" id="GO:0008483">
    <property type="term" value="F:transaminase activity"/>
    <property type="evidence" value="ECO:0007669"/>
    <property type="project" value="UniProtKB-KW"/>
</dbReference>
<evidence type="ECO:0000313" key="2">
    <source>
        <dbReference type="EMBL" id="BES82414.1"/>
    </source>
</evidence>
<sequence length="372" mass="41370">MIPIARPMIGPEELEAVERVLRSGMLAHGPEVEEFEREFAEYIGVDYAVAVSSGTAALDLLLKAYRIGPGDEVITTPFSFIATANAVLYQGARPVFADIDPETYNLDPDSVVELITPRTRAIIAVHLYGHPADMKPLREIAEDHGLVLIEDAAQAHGAEYMGRRVGSLGDAAAFSFYPTKNMTTGEGGMVTTNDREVAERIRLLRNHGQAEKYLHTELGYNLRMTSIAAAIGRAQLRKLDWMNRRRRENAETMTRILRSVDGIAPPAEKPWARHVYHQYVVRVTEAFPLTRDQLAEKLRQHGIATAVHYPRAIPDQPLYKRLGIDCPRGCPEARKAARQVLSLPVHPAVTVEQARAIAETIKRIAEEQSQEG</sequence>
<dbReference type="InterPro" id="IPR015422">
    <property type="entry name" value="PyrdxlP-dep_Trfase_small"/>
</dbReference>
<dbReference type="PANTHER" id="PTHR30244">
    <property type="entry name" value="TRANSAMINASE"/>
    <property type="match status" value="1"/>
</dbReference>
<dbReference type="Gene3D" id="3.90.1150.10">
    <property type="entry name" value="Aspartate Aminotransferase, domain 1"/>
    <property type="match status" value="1"/>
</dbReference>
<dbReference type="SUPFAM" id="SSF53383">
    <property type="entry name" value="PLP-dependent transferases"/>
    <property type="match status" value="1"/>
</dbReference>
<name>A0ABM8IY23_9CREN</name>
<accession>A0ABM8IY23</accession>
<dbReference type="EMBL" id="AP028907">
    <property type="protein sequence ID" value="BES82414.1"/>
    <property type="molecule type" value="Genomic_DNA"/>
</dbReference>
<organism evidence="2 3">
    <name type="scientific">Pyrodictium abyssi</name>
    <dbReference type="NCBI Taxonomy" id="54256"/>
    <lineage>
        <taxon>Archaea</taxon>
        <taxon>Thermoproteota</taxon>
        <taxon>Thermoprotei</taxon>
        <taxon>Desulfurococcales</taxon>
        <taxon>Pyrodictiaceae</taxon>
        <taxon>Pyrodictium</taxon>
    </lineage>
</organism>
<keyword evidence="1" id="KW-0663">Pyridoxal phosphate</keyword>
<protein>
    <submittedName>
        <fullName evidence="2">DegT/DnrJ/EryC1/StrS family aminotransferase</fullName>
    </submittedName>
</protein>
<gene>
    <name evidence="2" type="ORF">PABY_19810</name>
</gene>
<evidence type="ECO:0000313" key="3">
    <source>
        <dbReference type="Proteomes" id="UP001341135"/>
    </source>
</evidence>
<dbReference type="InterPro" id="IPR015424">
    <property type="entry name" value="PyrdxlP-dep_Trfase"/>
</dbReference>